<sequence length="649" mass="70594">MAILVTLITQSCTIKVVWDGSKVDTSVKFVLGATISPILDLQMLEVIGRHDSGCTHGFAERSVAESIQTFGMDLIERNREKMIGPHTLLDIHTYLNIAGYIPDEQEFVPDASNLSDSGLSVTRAPLFANAVRMLRLLAHTLAWFVSAGFLPDSSGYSSEAVVDSLRPLLDRSEQFIASTWLGKGLVVTFDSLLCPIGSLPSTTAHLNEDNIAATNTMGSMGLRPDPRASSPGYHRQEEISVAVDLQAKHDLALAALRSQHDEAVDSLSVARAEIVALKQEIHDLRSRLAAMIPRARVVPTATMASPPPESPTFYPPLPPLLPPVLCSKTFERSNLSEVVEYQVCTAPDSVLTAVDVLSRYTYVLLDCEGESIGREGGKLSYLSLGTPFLTNTADIMAQHIYLIDVLAMHTFPDSRPRDAIAALLASPGITKIVWDGRNDEIELLSAFGEGMANSRVLDLQVAEVLGRKRVLGDGEPERRARLFRRAGPPRSLKKKEKKELLVGLHVVLGLDAAVKAYLPSAVVRKDPRVKKLFAAGDGARVLERPAPPFLLDYAASDIRMLAHILRRFHEKRIVPAPGRDLDGVLAASARRVSRNGVVGRGGESVGVGWLLLLDALIRPLAECTLKVESSRMKTTPLRLAGRLVNTGHN</sequence>
<name>A0ACB8QJQ2_9AGAM</name>
<comment type="caution">
    <text evidence="1">The sequence shown here is derived from an EMBL/GenBank/DDBJ whole genome shotgun (WGS) entry which is preliminary data.</text>
</comment>
<protein>
    <submittedName>
        <fullName evidence="1">Uncharacterized protein</fullName>
    </submittedName>
</protein>
<keyword evidence="2" id="KW-1185">Reference proteome</keyword>
<reference evidence="1" key="1">
    <citation type="submission" date="2021-02" db="EMBL/GenBank/DDBJ databases">
        <authorList>
            <consortium name="DOE Joint Genome Institute"/>
            <person name="Ahrendt S."/>
            <person name="Looney B.P."/>
            <person name="Miyauchi S."/>
            <person name="Morin E."/>
            <person name="Drula E."/>
            <person name="Courty P.E."/>
            <person name="Chicoki N."/>
            <person name="Fauchery L."/>
            <person name="Kohler A."/>
            <person name="Kuo A."/>
            <person name="Labutti K."/>
            <person name="Pangilinan J."/>
            <person name="Lipzen A."/>
            <person name="Riley R."/>
            <person name="Andreopoulos W."/>
            <person name="He G."/>
            <person name="Johnson J."/>
            <person name="Barry K.W."/>
            <person name="Grigoriev I.V."/>
            <person name="Nagy L."/>
            <person name="Hibbett D."/>
            <person name="Henrissat B."/>
            <person name="Matheny P.B."/>
            <person name="Labbe J."/>
            <person name="Martin F."/>
        </authorList>
    </citation>
    <scope>NUCLEOTIDE SEQUENCE</scope>
    <source>
        <strain evidence="1">EC-137</strain>
    </source>
</reference>
<evidence type="ECO:0000313" key="2">
    <source>
        <dbReference type="Proteomes" id="UP000814128"/>
    </source>
</evidence>
<dbReference type="Proteomes" id="UP000814128">
    <property type="component" value="Unassembled WGS sequence"/>
</dbReference>
<dbReference type="EMBL" id="MU273564">
    <property type="protein sequence ID" value="KAI0031882.1"/>
    <property type="molecule type" value="Genomic_DNA"/>
</dbReference>
<reference evidence="1" key="2">
    <citation type="journal article" date="2022" name="New Phytol.">
        <title>Evolutionary transition to the ectomycorrhizal habit in the genomes of a hyperdiverse lineage of mushroom-forming fungi.</title>
        <authorList>
            <person name="Looney B."/>
            <person name="Miyauchi S."/>
            <person name="Morin E."/>
            <person name="Drula E."/>
            <person name="Courty P.E."/>
            <person name="Kohler A."/>
            <person name="Kuo A."/>
            <person name="LaButti K."/>
            <person name="Pangilinan J."/>
            <person name="Lipzen A."/>
            <person name="Riley R."/>
            <person name="Andreopoulos W."/>
            <person name="He G."/>
            <person name="Johnson J."/>
            <person name="Nolan M."/>
            <person name="Tritt A."/>
            <person name="Barry K.W."/>
            <person name="Grigoriev I.V."/>
            <person name="Nagy L.G."/>
            <person name="Hibbett D."/>
            <person name="Henrissat B."/>
            <person name="Matheny P.B."/>
            <person name="Labbe J."/>
            <person name="Martin F.M."/>
        </authorList>
    </citation>
    <scope>NUCLEOTIDE SEQUENCE</scope>
    <source>
        <strain evidence="1">EC-137</strain>
    </source>
</reference>
<evidence type="ECO:0000313" key="1">
    <source>
        <dbReference type="EMBL" id="KAI0031882.1"/>
    </source>
</evidence>
<accession>A0ACB8QJQ2</accession>
<organism evidence="1 2">
    <name type="scientific">Vararia minispora EC-137</name>
    <dbReference type="NCBI Taxonomy" id="1314806"/>
    <lineage>
        <taxon>Eukaryota</taxon>
        <taxon>Fungi</taxon>
        <taxon>Dikarya</taxon>
        <taxon>Basidiomycota</taxon>
        <taxon>Agaricomycotina</taxon>
        <taxon>Agaricomycetes</taxon>
        <taxon>Russulales</taxon>
        <taxon>Lachnocladiaceae</taxon>
        <taxon>Vararia</taxon>
    </lineage>
</organism>
<proteinExistence type="predicted"/>
<gene>
    <name evidence="1" type="ORF">K488DRAFT_86385</name>
</gene>